<name>A0ABD2Z518_9GENT</name>
<evidence type="ECO:0000256" key="5">
    <source>
        <dbReference type="ARBA" id="ARBA00023242"/>
    </source>
</evidence>
<dbReference type="Proteomes" id="UP001630127">
    <property type="component" value="Unassembled WGS sequence"/>
</dbReference>
<protein>
    <recommendedName>
        <fullName evidence="7">TF-B3 domain-containing protein</fullName>
    </recommendedName>
</protein>
<evidence type="ECO:0000256" key="4">
    <source>
        <dbReference type="ARBA" id="ARBA00023163"/>
    </source>
</evidence>
<keyword evidence="2" id="KW-0805">Transcription regulation</keyword>
<sequence length="318" mass="36182">MGDDGRSFKKWEEEIYWSHFQSVQFFQTLTGRYHHQLAIPQKFANNLKEKLVGAVTLKVPGGVIWKYIGDLRFDVLMFDHESLCEIEGSYFIRRSKNGEVDGGCKSKGNSLETVEVTDASADDVFDCAPSKRPRKDDAWTPRSQGQRRINGNIHMGTNSSINYGSCGLGLSSQRRQVTEEEKEKAVNLACLAAASSEYSFIIVMRPTHVYKGFYLSIPSEWAKAHLPNKSQDLTLQVKDKTWKVRFYKRDYGGGLAGGWKRFVDENFLEEFDVCLFNLVTKTKDAIIMDVSIFRVVEDVIPVSRVTPINKKGRKPRNT</sequence>
<evidence type="ECO:0000259" key="7">
    <source>
        <dbReference type="PROSITE" id="PS50863"/>
    </source>
</evidence>
<dbReference type="CDD" id="cd10017">
    <property type="entry name" value="B3_DNA"/>
    <property type="match status" value="1"/>
</dbReference>
<evidence type="ECO:0000256" key="1">
    <source>
        <dbReference type="ARBA" id="ARBA00004123"/>
    </source>
</evidence>
<evidence type="ECO:0000256" key="6">
    <source>
        <dbReference type="SAM" id="MobiDB-lite"/>
    </source>
</evidence>
<keyword evidence="4" id="KW-0804">Transcription</keyword>
<keyword evidence="3" id="KW-0238">DNA-binding</keyword>
<evidence type="ECO:0000313" key="9">
    <source>
        <dbReference type="Proteomes" id="UP001630127"/>
    </source>
</evidence>
<accession>A0ABD2Z518</accession>
<dbReference type="PROSITE" id="PS50863">
    <property type="entry name" value="B3"/>
    <property type="match status" value="1"/>
</dbReference>
<feature type="region of interest" description="Disordered" evidence="6">
    <location>
        <begin position="132"/>
        <end position="151"/>
    </location>
</feature>
<dbReference type="InterPro" id="IPR003340">
    <property type="entry name" value="B3_DNA-bd"/>
</dbReference>
<evidence type="ECO:0000313" key="8">
    <source>
        <dbReference type="EMBL" id="KAL3514573.1"/>
    </source>
</evidence>
<reference evidence="8 9" key="1">
    <citation type="submission" date="2024-11" db="EMBL/GenBank/DDBJ databases">
        <title>A near-complete genome assembly of Cinchona calisaya.</title>
        <authorList>
            <person name="Lian D.C."/>
            <person name="Zhao X.W."/>
            <person name="Wei L."/>
        </authorList>
    </citation>
    <scope>NUCLEOTIDE SEQUENCE [LARGE SCALE GENOMIC DNA]</scope>
    <source>
        <tissue evidence="8">Nenye</tissue>
    </source>
</reference>
<dbReference type="AlphaFoldDB" id="A0ABD2Z518"/>
<comment type="subcellular location">
    <subcellularLocation>
        <location evidence="1">Nucleus</location>
    </subcellularLocation>
</comment>
<dbReference type="SMART" id="SM01019">
    <property type="entry name" value="B3"/>
    <property type="match status" value="1"/>
</dbReference>
<dbReference type="InterPro" id="IPR015300">
    <property type="entry name" value="DNA-bd_pseudobarrel_sf"/>
</dbReference>
<organism evidence="8 9">
    <name type="scientific">Cinchona calisaya</name>
    <dbReference type="NCBI Taxonomy" id="153742"/>
    <lineage>
        <taxon>Eukaryota</taxon>
        <taxon>Viridiplantae</taxon>
        <taxon>Streptophyta</taxon>
        <taxon>Embryophyta</taxon>
        <taxon>Tracheophyta</taxon>
        <taxon>Spermatophyta</taxon>
        <taxon>Magnoliopsida</taxon>
        <taxon>eudicotyledons</taxon>
        <taxon>Gunneridae</taxon>
        <taxon>Pentapetalae</taxon>
        <taxon>asterids</taxon>
        <taxon>lamiids</taxon>
        <taxon>Gentianales</taxon>
        <taxon>Rubiaceae</taxon>
        <taxon>Cinchonoideae</taxon>
        <taxon>Cinchoneae</taxon>
        <taxon>Cinchona</taxon>
    </lineage>
</organism>
<dbReference type="SUPFAM" id="SSF101936">
    <property type="entry name" value="DNA-binding pseudobarrel domain"/>
    <property type="match status" value="1"/>
</dbReference>
<evidence type="ECO:0000256" key="3">
    <source>
        <dbReference type="ARBA" id="ARBA00023125"/>
    </source>
</evidence>
<dbReference type="InterPro" id="IPR044837">
    <property type="entry name" value="REM16-like"/>
</dbReference>
<keyword evidence="5" id="KW-0539">Nucleus</keyword>
<feature type="compositionally biased region" description="Polar residues" evidence="6">
    <location>
        <begin position="141"/>
        <end position="151"/>
    </location>
</feature>
<keyword evidence="9" id="KW-1185">Reference proteome</keyword>
<proteinExistence type="predicted"/>
<dbReference type="Pfam" id="PF02362">
    <property type="entry name" value="B3"/>
    <property type="match status" value="1"/>
</dbReference>
<dbReference type="Gene3D" id="2.40.330.10">
    <property type="entry name" value="DNA-binding pseudobarrel domain"/>
    <property type="match status" value="1"/>
</dbReference>
<dbReference type="PANTHER" id="PTHR31391:SF157">
    <property type="entry name" value="B3 DOMAIN-CONTAINING PROTEIN REM16"/>
    <property type="match status" value="1"/>
</dbReference>
<dbReference type="PANTHER" id="PTHR31391">
    <property type="entry name" value="B3 DOMAIN-CONTAINING PROTEIN OS11G0197600-RELATED"/>
    <property type="match status" value="1"/>
</dbReference>
<dbReference type="GO" id="GO:0003677">
    <property type="term" value="F:DNA binding"/>
    <property type="evidence" value="ECO:0007669"/>
    <property type="project" value="UniProtKB-KW"/>
</dbReference>
<comment type="caution">
    <text evidence="8">The sequence shown here is derived from an EMBL/GenBank/DDBJ whole genome shotgun (WGS) entry which is preliminary data.</text>
</comment>
<feature type="domain" description="TF-B3" evidence="7">
    <location>
        <begin position="200"/>
        <end position="296"/>
    </location>
</feature>
<evidence type="ECO:0000256" key="2">
    <source>
        <dbReference type="ARBA" id="ARBA00023015"/>
    </source>
</evidence>
<dbReference type="EMBL" id="JBJUIK010000011">
    <property type="protein sequence ID" value="KAL3514573.1"/>
    <property type="molecule type" value="Genomic_DNA"/>
</dbReference>
<gene>
    <name evidence="8" type="ORF">ACH5RR_027290</name>
</gene>
<dbReference type="GO" id="GO:0005634">
    <property type="term" value="C:nucleus"/>
    <property type="evidence" value="ECO:0007669"/>
    <property type="project" value="UniProtKB-SubCell"/>
</dbReference>